<comment type="caution">
    <text evidence="1">The sequence shown here is derived from an EMBL/GenBank/DDBJ whole genome shotgun (WGS) entry which is preliminary data.</text>
</comment>
<sequence>MTSRRFNVKMQPNAFLAMFGTSNSNSASSPSGILWFLDSGTVYHFTPDLSALDNLMPFLGDYKVMVGNGLLVSCFGGIPTLQE</sequence>
<dbReference type="AlphaFoldDB" id="A0AA88D6P9"/>
<evidence type="ECO:0000313" key="2">
    <source>
        <dbReference type="Proteomes" id="UP001187192"/>
    </source>
</evidence>
<keyword evidence="2" id="KW-1185">Reference proteome</keyword>
<gene>
    <name evidence="1" type="ORF">TIFTF001_014132</name>
</gene>
<dbReference type="Proteomes" id="UP001187192">
    <property type="component" value="Unassembled WGS sequence"/>
</dbReference>
<protein>
    <submittedName>
        <fullName evidence="1">Uncharacterized protein</fullName>
    </submittedName>
</protein>
<reference evidence="1" key="1">
    <citation type="submission" date="2023-07" db="EMBL/GenBank/DDBJ databases">
        <title>draft genome sequence of fig (Ficus carica).</title>
        <authorList>
            <person name="Takahashi T."/>
            <person name="Nishimura K."/>
        </authorList>
    </citation>
    <scope>NUCLEOTIDE SEQUENCE</scope>
</reference>
<proteinExistence type="predicted"/>
<accession>A0AA88D6P9</accession>
<dbReference type="EMBL" id="BTGU01000019">
    <property type="protein sequence ID" value="GMN44936.1"/>
    <property type="molecule type" value="Genomic_DNA"/>
</dbReference>
<name>A0AA88D6P9_FICCA</name>
<evidence type="ECO:0000313" key="1">
    <source>
        <dbReference type="EMBL" id="GMN44936.1"/>
    </source>
</evidence>
<organism evidence="1 2">
    <name type="scientific">Ficus carica</name>
    <name type="common">Common fig</name>
    <dbReference type="NCBI Taxonomy" id="3494"/>
    <lineage>
        <taxon>Eukaryota</taxon>
        <taxon>Viridiplantae</taxon>
        <taxon>Streptophyta</taxon>
        <taxon>Embryophyta</taxon>
        <taxon>Tracheophyta</taxon>
        <taxon>Spermatophyta</taxon>
        <taxon>Magnoliopsida</taxon>
        <taxon>eudicotyledons</taxon>
        <taxon>Gunneridae</taxon>
        <taxon>Pentapetalae</taxon>
        <taxon>rosids</taxon>
        <taxon>fabids</taxon>
        <taxon>Rosales</taxon>
        <taxon>Moraceae</taxon>
        <taxon>Ficeae</taxon>
        <taxon>Ficus</taxon>
    </lineage>
</organism>